<reference evidence="1" key="2">
    <citation type="journal article" date="2022" name="New Phytol.">
        <title>Evolutionary transition to the ectomycorrhizal habit in the genomes of a hyperdiverse lineage of mushroom-forming fungi.</title>
        <authorList>
            <person name="Looney B."/>
            <person name="Miyauchi S."/>
            <person name="Morin E."/>
            <person name="Drula E."/>
            <person name="Courty P.E."/>
            <person name="Kohler A."/>
            <person name="Kuo A."/>
            <person name="LaButti K."/>
            <person name="Pangilinan J."/>
            <person name="Lipzen A."/>
            <person name="Riley R."/>
            <person name="Andreopoulos W."/>
            <person name="He G."/>
            <person name="Johnson J."/>
            <person name="Nolan M."/>
            <person name="Tritt A."/>
            <person name="Barry K.W."/>
            <person name="Grigoriev I.V."/>
            <person name="Nagy L.G."/>
            <person name="Hibbett D."/>
            <person name="Henrissat B."/>
            <person name="Matheny P.B."/>
            <person name="Labbe J."/>
            <person name="Martin F.M."/>
        </authorList>
    </citation>
    <scope>NUCLEOTIDE SEQUENCE</scope>
    <source>
        <strain evidence="1">HHB10654</strain>
    </source>
</reference>
<gene>
    <name evidence="1" type="ORF">BV25DRAFT_1824881</name>
</gene>
<protein>
    <submittedName>
        <fullName evidence="1">Uncharacterized protein</fullName>
    </submittedName>
</protein>
<accession>A0ACB8T238</accession>
<proteinExistence type="predicted"/>
<comment type="caution">
    <text evidence="1">The sequence shown here is derived from an EMBL/GenBank/DDBJ whole genome shotgun (WGS) entry which is preliminary data.</text>
</comment>
<reference evidence="1" key="1">
    <citation type="submission" date="2021-03" db="EMBL/GenBank/DDBJ databases">
        <authorList>
            <consortium name="DOE Joint Genome Institute"/>
            <person name="Ahrendt S."/>
            <person name="Looney B.P."/>
            <person name="Miyauchi S."/>
            <person name="Morin E."/>
            <person name="Drula E."/>
            <person name="Courty P.E."/>
            <person name="Chicoki N."/>
            <person name="Fauchery L."/>
            <person name="Kohler A."/>
            <person name="Kuo A."/>
            <person name="Labutti K."/>
            <person name="Pangilinan J."/>
            <person name="Lipzen A."/>
            <person name="Riley R."/>
            <person name="Andreopoulos W."/>
            <person name="He G."/>
            <person name="Johnson J."/>
            <person name="Barry K.W."/>
            <person name="Grigoriev I.V."/>
            <person name="Nagy L."/>
            <person name="Hibbett D."/>
            <person name="Henrissat B."/>
            <person name="Matheny P.B."/>
            <person name="Labbe J."/>
            <person name="Martin F."/>
        </authorList>
    </citation>
    <scope>NUCLEOTIDE SEQUENCE</scope>
    <source>
        <strain evidence="1">HHB10654</strain>
    </source>
</reference>
<keyword evidence="2" id="KW-1185">Reference proteome</keyword>
<name>A0ACB8T238_9AGAM</name>
<evidence type="ECO:0000313" key="1">
    <source>
        <dbReference type="EMBL" id="KAI0062848.1"/>
    </source>
</evidence>
<dbReference type="Proteomes" id="UP000814140">
    <property type="component" value="Unassembled WGS sequence"/>
</dbReference>
<organism evidence="1 2">
    <name type="scientific">Artomyces pyxidatus</name>
    <dbReference type="NCBI Taxonomy" id="48021"/>
    <lineage>
        <taxon>Eukaryota</taxon>
        <taxon>Fungi</taxon>
        <taxon>Dikarya</taxon>
        <taxon>Basidiomycota</taxon>
        <taxon>Agaricomycotina</taxon>
        <taxon>Agaricomycetes</taxon>
        <taxon>Russulales</taxon>
        <taxon>Auriscalpiaceae</taxon>
        <taxon>Artomyces</taxon>
    </lineage>
</organism>
<dbReference type="EMBL" id="MU277205">
    <property type="protein sequence ID" value="KAI0062848.1"/>
    <property type="molecule type" value="Genomic_DNA"/>
</dbReference>
<evidence type="ECO:0000313" key="2">
    <source>
        <dbReference type="Proteomes" id="UP000814140"/>
    </source>
</evidence>
<sequence>MGAFPTTLNVQIGPDVILWYQFHRAEGMSSVHQGFGPICYGVQSISKTDKEANIEITVEKNDYVGQLSSTAHMGFGRDPRA</sequence>